<reference evidence="1 2" key="1">
    <citation type="journal article" date="2022" name="Genome Biol. Evol.">
        <title>The Spruce Budworm Genome: Reconstructing the Evolutionary History of Antifreeze Proteins.</title>
        <authorList>
            <person name="Beliveau C."/>
            <person name="Gagne P."/>
            <person name="Picq S."/>
            <person name="Vernygora O."/>
            <person name="Keeling C.I."/>
            <person name="Pinkney K."/>
            <person name="Doucet D."/>
            <person name="Wen F."/>
            <person name="Johnston J.S."/>
            <person name="Maaroufi H."/>
            <person name="Boyle B."/>
            <person name="Laroche J."/>
            <person name="Dewar K."/>
            <person name="Juretic N."/>
            <person name="Blackburn G."/>
            <person name="Nisole A."/>
            <person name="Brunet B."/>
            <person name="Brandao M."/>
            <person name="Lumley L."/>
            <person name="Duan J."/>
            <person name="Quan G."/>
            <person name="Lucarotti C.J."/>
            <person name="Roe A.D."/>
            <person name="Sperling F.A.H."/>
            <person name="Levesque R.C."/>
            <person name="Cusson M."/>
        </authorList>
    </citation>
    <scope>NUCLEOTIDE SEQUENCE [LARGE SCALE GENOMIC DNA]</scope>
    <source>
        <strain evidence="1">Glfc:IPQL:Cfum</strain>
    </source>
</reference>
<organism evidence="1 2">
    <name type="scientific">Choristoneura fumiferana</name>
    <name type="common">Spruce budworm moth</name>
    <name type="synonym">Archips fumiferana</name>
    <dbReference type="NCBI Taxonomy" id="7141"/>
    <lineage>
        <taxon>Eukaryota</taxon>
        <taxon>Metazoa</taxon>
        <taxon>Ecdysozoa</taxon>
        <taxon>Arthropoda</taxon>
        <taxon>Hexapoda</taxon>
        <taxon>Insecta</taxon>
        <taxon>Pterygota</taxon>
        <taxon>Neoptera</taxon>
        <taxon>Endopterygota</taxon>
        <taxon>Lepidoptera</taxon>
        <taxon>Glossata</taxon>
        <taxon>Ditrysia</taxon>
        <taxon>Tortricoidea</taxon>
        <taxon>Tortricidae</taxon>
        <taxon>Tortricinae</taxon>
        <taxon>Choristoneura</taxon>
    </lineage>
</organism>
<sequence>MVLAEGQRIKIVEDEEGRSTLKFEPAMHHDIGFYKVVARNKVGQTVARTRVVEATTPDAPDSPTASDTSDTEVLLRWKQPKYDGNSPVICYNLQYKEGDSVEWKDVASNIDHEFYVVRDLQPNTSYQFRLASRNRIGWSDKGIPTHLVKTKEAGASKIEVTKAMKHLQQMTESGQEVVLDEEKPKLDYGTEEKPIEWESSDTFTERYSFISELWRGKFSIVVKGVDKRNDSVVVSKILENKPETEVQIKREFECLRRLRHERISNLLGAYQAPGSPVSAFIMEKLQGADVLTYLSSRHDYTEQMVATIVTQILDGLQYLHWRGYCHLDLQPDNVVMASVRSIQVKLIDFGSAHKVTKLAPEIVSDEPAYPQTDIWSLGVLTYIMLSGVSPFRGADDQETRQNIAFVRYRFEHLYKEITPKVPLKRPSAEECHEHRWLTHSDFMNKKRERAVFLGNRLKEFSEQYHEKKSREAAEADTAATVSSAFGQGRRLMRSTSIQEELDTNFSSH</sequence>
<name>A0ACC0KNT4_CHOFU</name>
<protein>
    <submittedName>
        <fullName evidence="1">Uncharacterized protein</fullName>
    </submittedName>
</protein>
<proteinExistence type="predicted"/>
<comment type="caution">
    <text evidence="1">The sequence shown here is derived from an EMBL/GenBank/DDBJ whole genome shotgun (WGS) entry which is preliminary data.</text>
</comment>
<accession>A0ACC0KNT4</accession>
<dbReference type="Proteomes" id="UP001064048">
    <property type="component" value="Chromosome 18"/>
</dbReference>
<keyword evidence="2" id="KW-1185">Reference proteome</keyword>
<gene>
    <name evidence="1" type="ORF">MSG28_010620</name>
</gene>
<dbReference type="EMBL" id="CM046118">
    <property type="protein sequence ID" value="KAI8437955.1"/>
    <property type="molecule type" value="Genomic_DNA"/>
</dbReference>
<evidence type="ECO:0000313" key="1">
    <source>
        <dbReference type="EMBL" id="KAI8437955.1"/>
    </source>
</evidence>
<evidence type="ECO:0000313" key="2">
    <source>
        <dbReference type="Proteomes" id="UP001064048"/>
    </source>
</evidence>